<evidence type="ECO:0000256" key="2">
    <source>
        <dbReference type="ARBA" id="ARBA00023125"/>
    </source>
</evidence>
<keyword evidence="3" id="KW-0804">Transcription</keyword>
<comment type="caution">
    <text evidence="6">The sequence shown here is derived from an EMBL/GenBank/DDBJ whole genome shotgun (WGS) entry which is preliminary data.</text>
</comment>
<accession>A0A850PDW9</accession>
<sequence length="186" mass="19887">MTARVGGFPSPAPRKAHEAAGAGHLFLREDYIRQAQQVLLSAWQELNACAEPVREAYGIGRAHQRVLHVVGSRPGLTVGALLQALGITKQSLGRVLDDLEARGLVVMARGRQDRRHKVLSLSPSGIEAEQALFDAQRERLVEAYRTAGAASVEGFRRVLGALLEPAAPTKGTDAGARPSPGRTTRG</sequence>
<dbReference type="EMBL" id="JABXXR010000005">
    <property type="protein sequence ID" value="NVN39241.1"/>
    <property type="molecule type" value="Genomic_DNA"/>
</dbReference>
<keyword evidence="2" id="KW-0238">DNA-binding</keyword>
<dbReference type="PANTHER" id="PTHR33164">
    <property type="entry name" value="TRANSCRIPTIONAL REGULATOR, MARR FAMILY"/>
    <property type="match status" value="1"/>
</dbReference>
<evidence type="ECO:0000256" key="4">
    <source>
        <dbReference type="SAM" id="MobiDB-lite"/>
    </source>
</evidence>
<dbReference type="InterPro" id="IPR000835">
    <property type="entry name" value="HTH_MarR-typ"/>
</dbReference>
<dbReference type="PROSITE" id="PS01117">
    <property type="entry name" value="HTH_MARR_1"/>
    <property type="match status" value="1"/>
</dbReference>
<reference evidence="6 7" key="1">
    <citation type="submission" date="2020-06" db="EMBL/GenBank/DDBJ databases">
        <title>Description of novel acetic acid bacteria.</title>
        <authorList>
            <person name="Sombolestani A."/>
        </authorList>
    </citation>
    <scope>NUCLEOTIDE SEQUENCE [LARGE SCALE GENOMIC DNA]</scope>
    <source>
        <strain evidence="6 7">LMG 27010</strain>
    </source>
</reference>
<dbReference type="PROSITE" id="PS50995">
    <property type="entry name" value="HTH_MARR_2"/>
    <property type="match status" value="1"/>
</dbReference>
<keyword evidence="1" id="KW-0805">Transcription regulation</keyword>
<dbReference type="Pfam" id="PF12802">
    <property type="entry name" value="MarR_2"/>
    <property type="match status" value="1"/>
</dbReference>
<dbReference type="Proteomes" id="UP000585665">
    <property type="component" value="Unassembled WGS sequence"/>
</dbReference>
<dbReference type="PANTHER" id="PTHR33164:SF44">
    <property type="entry name" value="TRANSCRIPTIONAL REGULATORY PROTEIN"/>
    <property type="match status" value="1"/>
</dbReference>
<evidence type="ECO:0000259" key="5">
    <source>
        <dbReference type="PROSITE" id="PS50995"/>
    </source>
</evidence>
<dbReference type="RefSeq" id="WP_176612257.1">
    <property type="nucleotide sequence ID" value="NZ_JABXXR010000005.1"/>
</dbReference>
<dbReference type="InterPro" id="IPR036390">
    <property type="entry name" value="WH_DNA-bd_sf"/>
</dbReference>
<feature type="region of interest" description="Disordered" evidence="4">
    <location>
        <begin position="166"/>
        <end position="186"/>
    </location>
</feature>
<organism evidence="6 7">
    <name type="scientific">Ameyamaea chiangmaiensis</name>
    <dbReference type="NCBI Taxonomy" id="442969"/>
    <lineage>
        <taxon>Bacteria</taxon>
        <taxon>Pseudomonadati</taxon>
        <taxon>Pseudomonadota</taxon>
        <taxon>Alphaproteobacteria</taxon>
        <taxon>Acetobacterales</taxon>
        <taxon>Acetobacteraceae</taxon>
        <taxon>Ameyamaea</taxon>
    </lineage>
</organism>
<dbReference type="InterPro" id="IPR023187">
    <property type="entry name" value="Tscrpt_reg_MarR-type_CS"/>
</dbReference>
<dbReference type="InterPro" id="IPR036388">
    <property type="entry name" value="WH-like_DNA-bd_sf"/>
</dbReference>
<dbReference type="Gene3D" id="1.10.10.10">
    <property type="entry name" value="Winged helix-like DNA-binding domain superfamily/Winged helix DNA-binding domain"/>
    <property type="match status" value="1"/>
</dbReference>
<dbReference type="AlphaFoldDB" id="A0A850PDW9"/>
<dbReference type="InterPro" id="IPR039422">
    <property type="entry name" value="MarR/SlyA-like"/>
</dbReference>
<dbReference type="GO" id="GO:0003677">
    <property type="term" value="F:DNA binding"/>
    <property type="evidence" value="ECO:0007669"/>
    <property type="project" value="UniProtKB-KW"/>
</dbReference>
<dbReference type="GO" id="GO:0003700">
    <property type="term" value="F:DNA-binding transcription factor activity"/>
    <property type="evidence" value="ECO:0007669"/>
    <property type="project" value="InterPro"/>
</dbReference>
<dbReference type="PRINTS" id="PR00598">
    <property type="entry name" value="HTHMARR"/>
</dbReference>
<protein>
    <submittedName>
        <fullName evidence="6">MarR family transcriptional regulator</fullName>
    </submittedName>
</protein>
<evidence type="ECO:0000256" key="3">
    <source>
        <dbReference type="ARBA" id="ARBA00023163"/>
    </source>
</evidence>
<evidence type="ECO:0000313" key="6">
    <source>
        <dbReference type="EMBL" id="NVN39241.1"/>
    </source>
</evidence>
<name>A0A850PDW9_9PROT</name>
<feature type="domain" description="HTH marR-type" evidence="5">
    <location>
        <begin position="28"/>
        <end position="164"/>
    </location>
</feature>
<dbReference type="SMART" id="SM00347">
    <property type="entry name" value="HTH_MARR"/>
    <property type="match status" value="1"/>
</dbReference>
<evidence type="ECO:0000313" key="7">
    <source>
        <dbReference type="Proteomes" id="UP000585665"/>
    </source>
</evidence>
<keyword evidence="7" id="KW-1185">Reference proteome</keyword>
<dbReference type="GO" id="GO:0006950">
    <property type="term" value="P:response to stress"/>
    <property type="evidence" value="ECO:0007669"/>
    <property type="project" value="TreeGrafter"/>
</dbReference>
<dbReference type="SUPFAM" id="SSF46785">
    <property type="entry name" value="Winged helix' DNA-binding domain"/>
    <property type="match status" value="1"/>
</dbReference>
<evidence type="ECO:0000256" key="1">
    <source>
        <dbReference type="ARBA" id="ARBA00023015"/>
    </source>
</evidence>
<gene>
    <name evidence="6" type="ORF">HUK82_01500</name>
</gene>
<proteinExistence type="predicted"/>